<evidence type="ECO:0000313" key="5">
    <source>
        <dbReference type="Proteomes" id="UP000009881"/>
    </source>
</evidence>
<evidence type="ECO:0000256" key="1">
    <source>
        <dbReference type="ARBA" id="ARBA00022741"/>
    </source>
</evidence>
<dbReference type="GO" id="GO:0005524">
    <property type="term" value="F:ATP binding"/>
    <property type="evidence" value="ECO:0007669"/>
    <property type="project" value="UniProtKB-KW"/>
</dbReference>
<proteinExistence type="predicted"/>
<dbReference type="eggNOG" id="COG0455">
    <property type="taxonomic scope" value="Bacteria"/>
</dbReference>
<keyword evidence="4" id="KW-0282">Flagellum</keyword>
<organism evidence="4 5">
    <name type="scientific">Caenispirillum salinarum AK4</name>
    <dbReference type="NCBI Taxonomy" id="1238182"/>
    <lineage>
        <taxon>Bacteria</taxon>
        <taxon>Pseudomonadati</taxon>
        <taxon>Pseudomonadota</taxon>
        <taxon>Alphaproteobacteria</taxon>
        <taxon>Rhodospirillales</taxon>
        <taxon>Novispirillaceae</taxon>
        <taxon>Caenispirillum</taxon>
    </lineage>
</organism>
<dbReference type="Pfam" id="PF01656">
    <property type="entry name" value="CbiA"/>
    <property type="match status" value="1"/>
</dbReference>
<dbReference type="CDD" id="cd02038">
    <property type="entry name" value="FlhG-like"/>
    <property type="match status" value="1"/>
</dbReference>
<accession>K9GPE5</accession>
<keyword evidence="1" id="KW-0547">Nucleotide-binding</keyword>
<dbReference type="GO" id="GO:0051782">
    <property type="term" value="P:negative regulation of cell division"/>
    <property type="evidence" value="ECO:0007669"/>
    <property type="project" value="TreeGrafter"/>
</dbReference>
<sequence>MTTSSDAVPALAPRPSGRQKGRNIVAIASGKGGVGKTWFAITLTHAISRRGQHTLLFDGDLGLANVDIQLGLMPRFDLGSVVAGKMTLNQAVMRYEPGGFDVLAGRSGSGSLANIPASRLQILADDLALMAQKYDRVILDLGAGVEKSVRHLARSAGTIIVVTSDEPTSLTDAYAFIKVTAMERPGVDIRVIINAANSTREGERTYQTLQKACQGFLKINPPLLGIVRRDMRVREAIRNQTPILTRHPNAEAALDVEGVADRLLKL</sequence>
<dbReference type="GO" id="GO:0005829">
    <property type="term" value="C:cytosol"/>
    <property type="evidence" value="ECO:0007669"/>
    <property type="project" value="TreeGrafter"/>
</dbReference>
<dbReference type="OrthoDB" id="9816297at2"/>
<evidence type="ECO:0000259" key="3">
    <source>
        <dbReference type="Pfam" id="PF01656"/>
    </source>
</evidence>
<feature type="domain" description="CobQ/CobB/MinD/ParA nucleotide binding" evidence="3">
    <location>
        <begin position="25"/>
        <end position="242"/>
    </location>
</feature>
<evidence type="ECO:0000313" key="4">
    <source>
        <dbReference type="EMBL" id="EKV26559.1"/>
    </source>
</evidence>
<dbReference type="STRING" id="1238182.C882_2332"/>
<dbReference type="Gene3D" id="3.40.50.300">
    <property type="entry name" value="P-loop containing nucleotide triphosphate hydrolases"/>
    <property type="match status" value="1"/>
</dbReference>
<dbReference type="PATRIC" id="fig|1238182.3.peg.4287"/>
<evidence type="ECO:0000256" key="2">
    <source>
        <dbReference type="ARBA" id="ARBA00022840"/>
    </source>
</evidence>
<dbReference type="PANTHER" id="PTHR43384:SF4">
    <property type="entry name" value="CELLULOSE BIOSYNTHESIS PROTEIN BCSQ-RELATED"/>
    <property type="match status" value="1"/>
</dbReference>
<dbReference type="Proteomes" id="UP000009881">
    <property type="component" value="Unassembled WGS sequence"/>
</dbReference>
<dbReference type="GO" id="GO:0009898">
    <property type="term" value="C:cytoplasmic side of plasma membrane"/>
    <property type="evidence" value="ECO:0007669"/>
    <property type="project" value="TreeGrafter"/>
</dbReference>
<keyword evidence="2" id="KW-0067">ATP-binding</keyword>
<dbReference type="InterPro" id="IPR050625">
    <property type="entry name" value="ParA/MinD_ATPase"/>
</dbReference>
<name>K9GPE5_9PROT</name>
<dbReference type="InterPro" id="IPR025501">
    <property type="entry name" value="MinD_FleN"/>
</dbReference>
<keyword evidence="4" id="KW-0966">Cell projection</keyword>
<dbReference type="InterPro" id="IPR002586">
    <property type="entry name" value="CobQ/CobB/MinD/ParA_Nub-bd_dom"/>
</dbReference>
<dbReference type="GO" id="GO:0016887">
    <property type="term" value="F:ATP hydrolysis activity"/>
    <property type="evidence" value="ECO:0007669"/>
    <property type="project" value="TreeGrafter"/>
</dbReference>
<dbReference type="AlphaFoldDB" id="K9GPE5"/>
<dbReference type="InterPro" id="IPR033875">
    <property type="entry name" value="FlhG"/>
</dbReference>
<dbReference type="EMBL" id="ANHY01000029">
    <property type="protein sequence ID" value="EKV26559.1"/>
    <property type="molecule type" value="Genomic_DNA"/>
</dbReference>
<keyword evidence="5" id="KW-1185">Reference proteome</keyword>
<dbReference type="PIRSF" id="PIRSF003092">
    <property type="entry name" value="MinD"/>
    <property type="match status" value="1"/>
</dbReference>
<dbReference type="SUPFAM" id="SSF52540">
    <property type="entry name" value="P-loop containing nucleoside triphosphate hydrolases"/>
    <property type="match status" value="1"/>
</dbReference>
<keyword evidence="4" id="KW-0969">Cilium</keyword>
<comment type="caution">
    <text evidence="4">The sequence shown here is derived from an EMBL/GenBank/DDBJ whole genome shotgun (WGS) entry which is preliminary data.</text>
</comment>
<gene>
    <name evidence="4" type="ORF">C882_2332</name>
</gene>
<reference evidence="4 5" key="1">
    <citation type="journal article" date="2013" name="Genome Announc.">
        <title>Draft Genome Sequence of an Alphaproteobacterium, Caenispirillum salinarum AK4(T), Isolated from a Solar Saltern.</title>
        <authorList>
            <person name="Khatri I."/>
            <person name="Singh A."/>
            <person name="Korpole S."/>
            <person name="Pinnaka A.K."/>
            <person name="Subramanian S."/>
        </authorList>
    </citation>
    <scope>NUCLEOTIDE SEQUENCE [LARGE SCALE GENOMIC DNA]</scope>
    <source>
        <strain evidence="4 5">AK4</strain>
    </source>
</reference>
<dbReference type="RefSeq" id="WP_009542727.1">
    <property type="nucleotide sequence ID" value="NZ_ANHY01000029.1"/>
</dbReference>
<dbReference type="InterPro" id="IPR027417">
    <property type="entry name" value="P-loop_NTPase"/>
</dbReference>
<dbReference type="PANTHER" id="PTHR43384">
    <property type="entry name" value="SEPTUM SITE-DETERMINING PROTEIN MIND HOMOLOG, CHLOROPLASTIC-RELATED"/>
    <property type="match status" value="1"/>
</dbReference>
<protein>
    <submittedName>
        <fullName evidence="4">Flagellar synthesis regulator FleN</fullName>
    </submittedName>
</protein>